<keyword evidence="1" id="KW-0472">Membrane</keyword>
<name>A0A2N5DYM9_9GAMM</name>
<reference evidence="2 3" key="1">
    <citation type="submission" date="2017-12" db="EMBL/GenBank/DDBJ databases">
        <title>Characterization of six clinical isolates of Enterochimera gen. nov., a novel genus of the Yersiniaciae family and the three species Enterochimera arupensis sp. nov., Enterochimera coloradensis sp. nov, and Enterochimera californica sp. nov.</title>
        <authorList>
            <person name="Rossi A."/>
            <person name="Fisher M."/>
        </authorList>
    </citation>
    <scope>NUCLEOTIDE SEQUENCE [LARGE SCALE GENOMIC DNA]</scope>
    <source>
        <strain evidence="3">2016-Iso4</strain>
    </source>
</reference>
<evidence type="ECO:0000256" key="1">
    <source>
        <dbReference type="SAM" id="Phobius"/>
    </source>
</evidence>
<sequence length="201" mass="22836">MSWEKGGAVLLGVIITLIVTILKEAISAFLKRKAERAHVTVQLVLLLDQFASECASVAGDDGTWLGQRDKDGGLRAQVDEPKLDYSGIKGEWKSLWPNLIYQVHDLALQQTYADQTIRNDFEESSPPDDNLSFETRQYEYARLGLKAYAIASDLRDRAGLPQRTWNSWNPISYLRETVQRIDERRQVLAMFHQGLLGKDKI</sequence>
<keyword evidence="3" id="KW-1185">Reference proteome</keyword>
<proteinExistence type="predicted"/>
<keyword evidence="1" id="KW-0812">Transmembrane</keyword>
<dbReference type="OrthoDB" id="6883592at2"/>
<gene>
    <name evidence="2" type="ORF">CYR32_14900</name>
</gene>
<feature type="transmembrane region" description="Helical" evidence="1">
    <location>
        <begin position="6"/>
        <end position="26"/>
    </location>
</feature>
<protein>
    <submittedName>
        <fullName evidence="2">Uncharacterized protein</fullName>
    </submittedName>
</protein>
<evidence type="ECO:0000313" key="2">
    <source>
        <dbReference type="EMBL" id="PLR32662.1"/>
    </source>
</evidence>
<keyword evidence="1" id="KW-1133">Transmembrane helix</keyword>
<dbReference type="Proteomes" id="UP000234503">
    <property type="component" value="Unassembled WGS sequence"/>
</dbReference>
<comment type="caution">
    <text evidence="2">The sequence shown here is derived from an EMBL/GenBank/DDBJ whole genome shotgun (WGS) entry which is preliminary data.</text>
</comment>
<dbReference type="AlphaFoldDB" id="A0A2N5DYM9"/>
<dbReference type="RefSeq" id="WP_101825786.1">
    <property type="nucleotide sequence ID" value="NZ_PJZH01000017.1"/>
</dbReference>
<evidence type="ECO:0000313" key="3">
    <source>
        <dbReference type="Proteomes" id="UP000234503"/>
    </source>
</evidence>
<accession>A0A2N5DYM9</accession>
<dbReference type="EMBL" id="PJZH01000017">
    <property type="protein sequence ID" value="PLR32662.1"/>
    <property type="molecule type" value="Genomic_DNA"/>
</dbReference>
<organism evidence="2 3">
    <name type="scientific">Chimaeribacter coloradensis</name>
    <dbReference type="NCBI Taxonomy" id="2060068"/>
    <lineage>
        <taxon>Bacteria</taxon>
        <taxon>Pseudomonadati</taxon>
        <taxon>Pseudomonadota</taxon>
        <taxon>Gammaproteobacteria</taxon>
        <taxon>Enterobacterales</taxon>
        <taxon>Yersiniaceae</taxon>
        <taxon>Chimaeribacter</taxon>
    </lineage>
</organism>